<reference evidence="5" key="2">
    <citation type="submission" date="2021-08" db="EMBL/GenBank/DDBJ databases">
        <authorList>
            <person name="Gostincar C."/>
            <person name="Sun X."/>
            <person name="Song Z."/>
            <person name="Gunde-Cimerman N."/>
        </authorList>
    </citation>
    <scope>NUCLEOTIDE SEQUENCE</scope>
    <source>
        <strain evidence="5">EXF-9911</strain>
    </source>
</reference>
<organism evidence="5 6">
    <name type="scientific">Aureobasidium melanogenum</name>
    <name type="common">Aureobasidium pullulans var. melanogenum</name>
    <dbReference type="NCBI Taxonomy" id="46634"/>
    <lineage>
        <taxon>Eukaryota</taxon>
        <taxon>Fungi</taxon>
        <taxon>Dikarya</taxon>
        <taxon>Ascomycota</taxon>
        <taxon>Pezizomycotina</taxon>
        <taxon>Dothideomycetes</taxon>
        <taxon>Dothideomycetidae</taxon>
        <taxon>Dothideales</taxon>
        <taxon>Saccotheciaceae</taxon>
        <taxon>Aureobasidium</taxon>
    </lineage>
</organism>
<feature type="coiled-coil region" evidence="2">
    <location>
        <begin position="46"/>
        <end position="112"/>
    </location>
</feature>
<evidence type="ECO:0000256" key="2">
    <source>
        <dbReference type="SAM" id="Coils"/>
    </source>
</evidence>
<dbReference type="SUPFAM" id="SSF57756">
    <property type="entry name" value="Retrovirus zinc finger-like domains"/>
    <property type="match status" value="1"/>
</dbReference>
<feature type="non-terminal residue" evidence="5">
    <location>
        <position position="464"/>
    </location>
</feature>
<dbReference type="AlphaFoldDB" id="A0A9P8IYA0"/>
<comment type="caution">
    <text evidence="5">The sequence shown here is derived from an EMBL/GenBank/DDBJ whole genome shotgun (WGS) entry which is preliminary data.</text>
</comment>
<evidence type="ECO:0000259" key="4">
    <source>
        <dbReference type="PROSITE" id="PS50158"/>
    </source>
</evidence>
<feature type="compositionally biased region" description="Basic and acidic residues" evidence="3">
    <location>
        <begin position="146"/>
        <end position="157"/>
    </location>
</feature>
<dbReference type="Pfam" id="PF16297">
    <property type="entry name" value="DUF4939"/>
    <property type="match status" value="1"/>
</dbReference>
<reference evidence="5" key="1">
    <citation type="journal article" date="2021" name="J Fungi (Basel)">
        <title>Virulence traits and population genomics of the black yeast Aureobasidium melanogenum.</title>
        <authorList>
            <person name="Cernosa A."/>
            <person name="Sun X."/>
            <person name="Gostincar C."/>
            <person name="Fang C."/>
            <person name="Gunde-Cimerman N."/>
            <person name="Song Z."/>
        </authorList>
    </citation>
    <scope>NUCLEOTIDE SEQUENCE</scope>
    <source>
        <strain evidence="5">EXF-9911</strain>
    </source>
</reference>
<keyword evidence="2" id="KW-0175">Coiled coil</keyword>
<keyword evidence="1" id="KW-0862">Zinc</keyword>
<protein>
    <recommendedName>
        <fullName evidence="4">CCHC-type domain-containing protein</fullName>
    </recommendedName>
</protein>
<dbReference type="SMART" id="SM00343">
    <property type="entry name" value="ZnF_C2HC"/>
    <property type="match status" value="1"/>
</dbReference>
<feature type="domain" description="CCHC-type" evidence="4">
    <location>
        <begin position="414"/>
        <end position="429"/>
    </location>
</feature>
<feature type="compositionally biased region" description="Basic and acidic residues" evidence="3">
    <location>
        <begin position="171"/>
        <end position="184"/>
    </location>
</feature>
<keyword evidence="1" id="KW-0863">Zinc-finger</keyword>
<proteinExistence type="predicted"/>
<evidence type="ECO:0000256" key="3">
    <source>
        <dbReference type="SAM" id="MobiDB-lite"/>
    </source>
</evidence>
<feature type="region of interest" description="Disordered" evidence="3">
    <location>
        <begin position="134"/>
        <end position="184"/>
    </location>
</feature>
<name>A0A9P8IYA0_AURME</name>
<dbReference type="EMBL" id="JAHFXF010001786">
    <property type="protein sequence ID" value="KAG9663128.1"/>
    <property type="molecule type" value="Genomic_DNA"/>
</dbReference>
<dbReference type="OrthoDB" id="3903894at2759"/>
<accession>A0A9P8IYA0</accession>
<feature type="compositionally biased region" description="Polar residues" evidence="3">
    <location>
        <begin position="158"/>
        <end position="170"/>
    </location>
</feature>
<dbReference type="PROSITE" id="PS50158">
    <property type="entry name" value="ZF_CCHC"/>
    <property type="match status" value="1"/>
</dbReference>
<sequence>MTSRPAPPILPDNAEIFVQHVTEHPELWYKFANDIYQFADAQESENIALHQENASLTHELEQTRQELTQTCREKEALQAIHSYQSTELEKVREKLEATLANEIRAITRMENALANEAQARRSEAEAMKIALPTVNTPATSDPTPADVKDKTVLHDRTPTLTSPAPESSISRSEKIPDPDKFQGDRSQFDVFASKIREKMSVNYDRFPTAQSRLAYLSSRLEGRAYLHIQPYIRNGVHTLSDYEEGLQVLERAFGDQNRARNAQNALLALRQKNQEFGQFFAEFHRLALESGMHEDALPMILEAALSKELRQQLTMVPGDIPNGDYHAYAKYLQELENRRRYFSIVEPATLRQPALAHRQPAPRPTPVATVPVRLAAVATNSGPSAGEPITIDNVKGRRITEPGVREFCFKNELCFYCKTPGHTSMNCPNKNRRARELHAVATAAYDNESTIGGAPLPGNALSLD</sequence>
<evidence type="ECO:0000313" key="6">
    <source>
        <dbReference type="Proteomes" id="UP000779574"/>
    </source>
</evidence>
<dbReference type="Gene3D" id="4.10.60.10">
    <property type="entry name" value="Zinc finger, CCHC-type"/>
    <property type="match status" value="1"/>
</dbReference>
<dbReference type="InterPro" id="IPR036875">
    <property type="entry name" value="Znf_CCHC_sf"/>
</dbReference>
<dbReference type="InterPro" id="IPR001878">
    <property type="entry name" value="Znf_CCHC"/>
</dbReference>
<gene>
    <name evidence="5" type="ORF">KCU76_g18956</name>
</gene>
<dbReference type="Proteomes" id="UP000779574">
    <property type="component" value="Unassembled WGS sequence"/>
</dbReference>
<dbReference type="GO" id="GO:0008270">
    <property type="term" value="F:zinc ion binding"/>
    <property type="evidence" value="ECO:0007669"/>
    <property type="project" value="UniProtKB-KW"/>
</dbReference>
<dbReference type="InterPro" id="IPR032549">
    <property type="entry name" value="DUF4939"/>
</dbReference>
<evidence type="ECO:0000256" key="1">
    <source>
        <dbReference type="PROSITE-ProRule" id="PRU00047"/>
    </source>
</evidence>
<evidence type="ECO:0000313" key="5">
    <source>
        <dbReference type="EMBL" id="KAG9663128.1"/>
    </source>
</evidence>
<keyword evidence="1" id="KW-0479">Metal-binding</keyword>
<dbReference type="GO" id="GO:0003676">
    <property type="term" value="F:nucleic acid binding"/>
    <property type="evidence" value="ECO:0007669"/>
    <property type="project" value="InterPro"/>
</dbReference>